<reference evidence="1 2" key="1">
    <citation type="journal article" date="2014" name="Genome Announc.">
        <title>Draft Genome Sequence of Lysobacter capsici AZ78, a Bacterium Antagonistic to Plant-Pathogenic Oomycetes.</title>
        <authorList>
            <person name="Puopolo G."/>
            <person name="Sonego P."/>
            <person name="Engelen K."/>
            <person name="Pertot I."/>
        </authorList>
    </citation>
    <scope>NUCLEOTIDE SEQUENCE [LARGE SCALE GENOMIC DNA]</scope>
    <source>
        <strain evidence="1 2">AZ78</strain>
    </source>
</reference>
<evidence type="ECO:0000313" key="1">
    <source>
        <dbReference type="EMBL" id="KWS06319.1"/>
    </source>
</evidence>
<evidence type="ECO:0000313" key="2">
    <source>
        <dbReference type="Proteomes" id="UP000023435"/>
    </source>
</evidence>
<accession>A0A108UC73</accession>
<gene>
    <name evidence="1" type="ORF">AZ78_3874</name>
</gene>
<comment type="caution">
    <text evidence="1">The sequence shown here is derived from an EMBL/GenBank/DDBJ whole genome shotgun (WGS) entry which is preliminary data.</text>
</comment>
<name>A0A108UC73_9GAMM</name>
<organism evidence="1 2">
    <name type="scientific">Lysobacter capsici AZ78</name>
    <dbReference type="NCBI Taxonomy" id="1444315"/>
    <lineage>
        <taxon>Bacteria</taxon>
        <taxon>Pseudomonadati</taxon>
        <taxon>Pseudomonadota</taxon>
        <taxon>Gammaproteobacteria</taxon>
        <taxon>Lysobacterales</taxon>
        <taxon>Lysobacteraceae</taxon>
        <taxon>Lysobacter</taxon>
    </lineage>
</organism>
<keyword evidence="2" id="KW-1185">Reference proteome</keyword>
<proteinExistence type="predicted"/>
<dbReference type="EMBL" id="JAJA02000001">
    <property type="protein sequence ID" value="KWS06319.1"/>
    <property type="molecule type" value="Genomic_DNA"/>
</dbReference>
<protein>
    <submittedName>
        <fullName evidence="1">Uncharacterized protein</fullName>
    </submittedName>
</protein>
<dbReference type="Proteomes" id="UP000023435">
    <property type="component" value="Unassembled WGS sequence"/>
</dbReference>
<dbReference type="AlphaFoldDB" id="A0A108UC73"/>
<sequence length="38" mass="4172">MKSGAGLLRSIFGHVGEANQSRLIMMARLAVGRCRLDR</sequence>